<name>A0ABR2TVU0_9ROSI</name>
<gene>
    <name evidence="3" type="ORF">V6N11_016655</name>
</gene>
<organism evidence="3 4">
    <name type="scientific">Hibiscus sabdariffa</name>
    <name type="common">roselle</name>
    <dbReference type="NCBI Taxonomy" id="183260"/>
    <lineage>
        <taxon>Eukaryota</taxon>
        <taxon>Viridiplantae</taxon>
        <taxon>Streptophyta</taxon>
        <taxon>Embryophyta</taxon>
        <taxon>Tracheophyta</taxon>
        <taxon>Spermatophyta</taxon>
        <taxon>Magnoliopsida</taxon>
        <taxon>eudicotyledons</taxon>
        <taxon>Gunneridae</taxon>
        <taxon>Pentapetalae</taxon>
        <taxon>rosids</taxon>
        <taxon>malvids</taxon>
        <taxon>Malvales</taxon>
        <taxon>Malvaceae</taxon>
        <taxon>Malvoideae</taxon>
        <taxon>Hibiscus</taxon>
    </lineage>
</organism>
<dbReference type="Proteomes" id="UP001396334">
    <property type="component" value="Unassembled WGS sequence"/>
</dbReference>
<comment type="caution">
    <text evidence="3">The sequence shown here is derived from an EMBL/GenBank/DDBJ whole genome shotgun (WGS) entry which is preliminary data.</text>
</comment>
<dbReference type="InterPro" id="IPR006041">
    <property type="entry name" value="Pollen_Ole_e1_allergen"/>
</dbReference>
<keyword evidence="4" id="KW-1185">Reference proteome</keyword>
<evidence type="ECO:0000313" key="3">
    <source>
        <dbReference type="EMBL" id="KAK9041560.1"/>
    </source>
</evidence>
<accession>A0ABR2TVU0</accession>
<keyword evidence="2" id="KW-1015">Disulfide bond</keyword>
<evidence type="ECO:0000256" key="1">
    <source>
        <dbReference type="ARBA" id="ARBA00010049"/>
    </source>
</evidence>
<comment type="similarity">
    <text evidence="1">Belongs to the Ole e I family.</text>
</comment>
<dbReference type="PANTHER" id="PTHR31614:SF20">
    <property type="entry name" value="POLLEN PROTEIN OLE E I-LIKE PROTEIN"/>
    <property type="match status" value="1"/>
</dbReference>
<sequence length="486" mass="54612">MSTTLISNPRLLVPPHFLFQFSISGRVLFVCSPGAVDVPSRGTTSVTTSGLILTIRNRWSWVVYKVGLSFRPALFSKEIRWGGLSPCQVFSSVLMVKGWKPDSLDAQAILSLQICRCKRPLFISRDGWYDPIFQPLKALDGDARQSRMDFDNSFPLVPLHGFSFCLGFKLSRNKILISVGVVEMAVKDIVPSILTWKINFEVKKPWKIDGIAGFAVRPHGRRRCHDTKVEGEDFCDISLSKGQKPRSFSKHGLQVQIHCWNLLGLYGFRKKDCNNLFSDMNPEKSGMDQIFEKISCFVSLVDSIAVLGRVVDFFELIILLAEEEHFAKNIFSHGDGAGKSNVFTVVGHVYCDTCRVEFETKLSEPISGATVKLECNNRTDDTSTYQSPEITTGAKGEFRIHVTGDYEDSDCDVILMKSPREDCNEPTESWRKARVVITTKDGVTGNIRYANNLGFKRKEALPECKQVLTEMGYYELKNELGKEAAP</sequence>
<reference evidence="3 4" key="1">
    <citation type="journal article" date="2024" name="G3 (Bethesda)">
        <title>Genome assembly of Hibiscus sabdariffa L. provides insights into metabolisms of medicinal natural products.</title>
        <authorList>
            <person name="Kim T."/>
        </authorList>
    </citation>
    <scope>NUCLEOTIDE SEQUENCE [LARGE SCALE GENOMIC DNA]</scope>
    <source>
        <strain evidence="3">TK-2024</strain>
        <tissue evidence="3">Old leaves</tissue>
    </source>
</reference>
<dbReference type="PANTHER" id="PTHR31614">
    <property type="entry name" value="PROTEIN DOWNSTREAM OF FLC-RELATED"/>
    <property type="match status" value="1"/>
</dbReference>
<dbReference type="EMBL" id="JBBPBN010000004">
    <property type="protein sequence ID" value="KAK9041560.1"/>
    <property type="molecule type" value="Genomic_DNA"/>
</dbReference>
<evidence type="ECO:0000313" key="4">
    <source>
        <dbReference type="Proteomes" id="UP001396334"/>
    </source>
</evidence>
<protein>
    <submittedName>
        <fullName evidence="3">Uncharacterized protein</fullName>
    </submittedName>
</protein>
<dbReference type="Pfam" id="PF01190">
    <property type="entry name" value="Pollen_Ole_e_1"/>
    <property type="match status" value="1"/>
</dbReference>
<evidence type="ECO:0000256" key="2">
    <source>
        <dbReference type="ARBA" id="ARBA00023157"/>
    </source>
</evidence>
<proteinExistence type="inferred from homology"/>